<protein>
    <submittedName>
        <fullName evidence="1">Uncharacterized protein</fullName>
    </submittedName>
</protein>
<evidence type="ECO:0000313" key="2">
    <source>
        <dbReference type="Proteomes" id="UP000828941"/>
    </source>
</evidence>
<reference evidence="1 2" key="1">
    <citation type="journal article" date="2022" name="DNA Res.">
        <title>Chromosomal-level genome assembly of the orchid tree Bauhinia variegata (Leguminosae; Cercidoideae) supports the allotetraploid origin hypothesis of Bauhinia.</title>
        <authorList>
            <person name="Zhong Y."/>
            <person name="Chen Y."/>
            <person name="Zheng D."/>
            <person name="Pang J."/>
            <person name="Liu Y."/>
            <person name="Luo S."/>
            <person name="Meng S."/>
            <person name="Qian L."/>
            <person name="Wei D."/>
            <person name="Dai S."/>
            <person name="Zhou R."/>
        </authorList>
    </citation>
    <scope>NUCLEOTIDE SEQUENCE [LARGE SCALE GENOMIC DNA]</scope>
    <source>
        <strain evidence="1">BV-YZ2020</strain>
    </source>
</reference>
<dbReference type="EMBL" id="CM039431">
    <property type="protein sequence ID" value="KAI4335108.1"/>
    <property type="molecule type" value="Genomic_DNA"/>
</dbReference>
<evidence type="ECO:0000313" key="1">
    <source>
        <dbReference type="EMBL" id="KAI4335108.1"/>
    </source>
</evidence>
<name>A0ACB9NFG0_BAUVA</name>
<sequence length="484" mass="52673">MGNKLLLIGFALWASICFVATSATNGIARISLKKHIWDLESIRASKISRKVGSIQNTSGSAGDIIYMKNYLNAQYYGQIEIGSPAQNFSVIFDTGSSNLWVSPSNSSISMGCSVLSTSHAGMAYNLSFGFGTISGFLGKDNVQVGDLNIKDQVFIVAKREGSFSHLLANVDGILGLGFGESSAGDAVPIWHNMVQQDLVNLKLFSFWFNQNGNEEGEITFGGIDQKHFKGEHTFVPVNLKGHWQIEVEDFLIANQSTGLCTEGCSAIVDSGTSFIAGPPAIVNSINHAIGAKGLMNTECRKVVSQYGDLMWDLLISGLQPNKLCTQIGLCYHNGSQHVSNVIETVVEEKGKGYAVGSDLRCTACEMTVVWMRIQLLQNNTKEKVFDYVNKLCDNLLNPHGETSIDCDNAANMPHVSFIIGNKLFNLTPDQYILKIPQGSTTFCISGFVPLEVPPSLWILGEIFMGAYHTVFDYGNLRIGFAEAA</sequence>
<proteinExistence type="predicted"/>
<dbReference type="Proteomes" id="UP000828941">
    <property type="component" value="Chromosome 6"/>
</dbReference>
<comment type="caution">
    <text evidence="1">The sequence shown here is derived from an EMBL/GenBank/DDBJ whole genome shotgun (WGS) entry which is preliminary data.</text>
</comment>
<accession>A0ACB9NFG0</accession>
<organism evidence="1 2">
    <name type="scientific">Bauhinia variegata</name>
    <name type="common">Purple orchid tree</name>
    <name type="synonym">Phanera variegata</name>
    <dbReference type="NCBI Taxonomy" id="167791"/>
    <lineage>
        <taxon>Eukaryota</taxon>
        <taxon>Viridiplantae</taxon>
        <taxon>Streptophyta</taxon>
        <taxon>Embryophyta</taxon>
        <taxon>Tracheophyta</taxon>
        <taxon>Spermatophyta</taxon>
        <taxon>Magnoliopsida</taxon>
        <taxon>eudicotyledons</taxon>
        <taxon>Gunneridae</taxon>
        <taxon>Pentapetalae</taxon>
        <taxon>rosids</taxon>
        <taxon>fabids</taxon>
        <taxon>Fabales</taxon>
        <taxon>Fabaceae</taxon>
        <taxon>Cercidoideae</taxon>
        <taxon>Cercideae</taxon>
        <taxon>Bauhiniinae</taxon>
        <taxon>Bauhinia</taxon>
    </lineage>
</organism>
<keyword evidence="2" id="KW-1185">Reference proteome</keyword>
<gene>
    <name evidence="1" type="ORF">L6164_013786</name>
</gene>